<evidence type="ECO:0000313" key="5">
    <source>
        <dbReference type="EMBL" id="CAB4368330.1"/>
    </source>
</evidence>
<evidence type="ECO:0000256" key="1">
    <source>
        <dbReference type="ARBA" id="ARBA00004173"/>
    </source>
</evidence>
<evidence type="ECO:0000313" key="6">
    <source>
        <dbReference type="EMBL" id="CAB4766204.1"/>
    </source>
</evidence>
<keyword evidence="2" id="KW-0489">Methyltransferase</keyword>
<dbReference type="InterPro" id="IPR038375">
    <property type="entry name" value="NDUFAF7_sf"/>
</dbReference>
<dbReference type="EMBL" id="CAEZZL010000091">
    <property type="protein sequence ID" value="CAB4766204.1"/>
    <property type="molecule type" value="Genomic_DNA"/>
</dbReference>
<dbReference type="AlphaFoldDB" id="A0A6J6V3N4"/>
<dbReference type="Pfam" id="PF02636">
    <property type="entry name" value="Methyltransf_28"/>
    <property type="match status" value="1"/>
</dbReference>
<dbReference type="Gene3D" id="3.40.50.12710">
    <property type="match status" value="1"/>
</dbReference>
<keyword evidence="3" id="KW-0808">Transferase</keyword>
<accession>A0A6J6V3N4</accession>
<proteinExistence type="predicted"/>
<name>A0A6J6V3N4_9ZZZZ</name>
<dbReference type="InterPro" id="IPR029063">
    <property type="entry name" value="SAM-dependent_MTases_sf"/>
</dbReference>
<dbReference type="GO" id="GO:0032259">
    <property type="term" value="P:methylation"/>
    <property type="evidence" value="ECO:0007669"/>
    <property type="project" value="UniProtKB-KW"/>
</dbReference>
<dbReference type="GO" id="GO:0005739">
    <property type="term" value="C:mitochondrion"/>
    <property type="evidence" value="ECO:0007669"/>
    <property type="project" value="UniProtKB-SubCell"/>
</dbReference>
<dbReference type="EMBL" id="CAFBQH010000078">
    <property type="protein sequence ID" value="CAB5053698.1"/>
    <property type="molecule type" value="Genomic_DNA"/>
</dbReference>
<dbReference type="PANTHER" id="PTHR12049:SF7">
    <property type="entry name" value="PROTEIN ARGININE METHYLTRANSFERASE NDUFAF7, MITOCHONDRIAL"/>
    <property type="match status" value="1"/>
</dbReference>
<dbReference type="SUPFAM" id="SSF53335">
    <property type="entry name" value="S-adenosyl-L-methionine-dependent methyltransferases"/>
    <property type="match status" value="1"/>
</dbReference>
<evidence type="ECO:0000256" key="2">
    <source>
        <dbReference type="ARBA" id="ARBA00022603"/>
    </source>
</evidence>
<evidence type="ECO:0000256" key="3">
    <source>
        <dbReference type="ARBA" id="ARBA00022679"/>
    </source>
</evidence>
<sequence>MPSAADSIRAAIAASQGSIPFSSFMDLALYSEHGFYSTTGRAGRRGDFITSAEVGPLFGTVLARAIDDVWNRLGQPGNFQIVEVGAGPGTLARSILAAAPECLKRGEYITIETSVAQRALHPDGVTSTDAMPSAIEYGVVIANELLDNIPFELWVYDDGWREAHVIATGDTFSEILVNSPVPSFLPSRAPHGSRAPIQREASQWLADSLSILRQGSVIAIDYCTPLTAEVASMPWREWLRTYAGHEKGTHYLKNPGDQDITTQVLIDQLAAVREPDAVRTQAQFLQRWGIDELVEEGKLVWAEQASAPTLAAIKMRSRVTEAEALLDETGLGNFTVLEWSQNKTHAE</sequence>
<dbReference type="PANTHER" id="PTHR12049">
    <property type="entry name" value="PROTEIN ARGININE METHYLTRANSFERASE NDUFAF7, MITOCHONDRIAL"/>
    <property type="match status" value="1"/>
</dbReference>
<organism evidence="6">
    <name type="scientific">freshwater metagenome</name>
    <dbReference type="NCBI Taxonomy" id="449393"/>
    <lineage>
        <taxon>unclassified sequences</taxon>
        <taxon>metagenomes</taxon>
        <taxon>ecological metagenomes</taxon>
    </lineage>
</organism>
<comment type="subcellular location">
    <subcellularLocation>
        <location evidence="1">Mitochondrion</location>
    </subcellularLocation>
</comment>
<keyword evidence="4" id="KW-0496">Mitochondrion</keyword>
<dbReference type="InterPro" id="IPR003788">
    <property type="entry name" value="NDUFAF7"/>
</dbReference>
<reference evidence="6" key="1">
    <citation type="submission" date="2020-05" db="EMBL/GenBank/DDBJ databases">
        <authorList>
            <person name="Chiriac C."/>
            <person name="Salcher M."/>
            <person name="Ghai R."/>
            <person name="Kavagutti S V."/>
        </authorList>
    </citation>
    <scope>NUCLEOTIDE SEQUENCE</scope>
</reference>
<gene>
    <name evidence="6" type="ORF">UFOPK2870_01041</name>
    <name evidence="5" type="ORF">UFOPK4179_01128</name>
    <name evidence="7" type="ORF">UFOPK4293_01207</name>
</gene>
<evidence type="ECO:0000313" key="7">
    <source>
        <dbReference type="EMBL" id="CAB5053698.1"/>
    </source>
</evidence>
<dbReference type="EMBL" id="CAETWZ010000127">
    <property type="protein sequence ID" value="CAB4368330.1"/>
    <property type="molecule type" value="Genomic_DNA"/>
</dbReference>
<dbReference type="GO" id="GO:0035243">
    <property type="term" value="F:protein-arginine omega-N symmetric methyltransferase activity"/>
    <property type="evidence" value="ECO:0007669"/>
    <property type="project" value="TreeGrafter"/>
</dbReference>
<protein>
    <submittedName>
        <fullName evidence="6">Unannotated protein</fullName>
    </submittedName>
</protein>
<evidence type="ECO:0000256" key="4">
    <source>
        <dbReference type="ARBA" id="ARBA00023128"/>
    </source>
</evidence>